<proteinExistence type="predicted"/>
<accession>A0A2K4ZJG0</accession>
<evidence type="ECO:0008006" key="3">
    <source>
        <dbReference type="Google" id="ProtNLM"/>
    </source>
</evidence>
<evidence type="ECO:0000313" key="2">
    <source>
        <dbReference type="Proteomes" id="UP000236311"/>
    </source>
</evidence>
<keyword evidence="2" id="KW-1185">Reference proteome</keyword>
<name>A0A2K4ZJG0_9FIRM</name>
<reference evidence="1 2" key="1">
    <citation type="submission" date="2018-01" db="EMBL/GenBank/DDBJ databases">
        <authorList>
            <person name="Gaut B.S."/>
            <person name="Morton B.R."/>
            <person name="Clegg M.T."/>
            <person name="Duvall M.R."/>
        </authorList>
    </citation>
    <scope>NUCLEOTIDE SEQUENCE [LARGE SCALE GENOMIC DNA]</scope>
    <source>
        <strain evidence="1">GP69</strain>
    </source>
</reference>
<dbReference type="Pfam" id="PF14136">
    <property type="entry name" value="DUF4303"/>
    <property type="match status" value="1"/>
</dbReference>
<evidence type="ECO:0000313" key="1">
    <source>
        <dbReference type="EMBL" id="SOY30601.1"/>
    </source>
</evidence>
<protein>
    <recommendedName>
        <fullName evidence="3">DUF4303 domain-containing protein</fullName>
    </recommendedName>
</protein>
<dbReference type="EMBL" id="OFSM01000017">
    <property type="protein sequence ID" value="SOY30601.1"/>
    <property type="molecule type" value="Genomic_DNA"/>
</dbReference>
<dbReference type="InterPro" id="IPR025409">
    <property type="entry name" value="DUF4303"/>
</dbReference>
<dbReference type="Proteomes" id="UP000236311">
    <property type="component" value="Unassembled WGS sequence"/>
</dbReference>
<sequence>MCTEKDNEELMEALITAARAAFLSLKETTKEHFYFYVFVFDEGMHPYISAWSYESLEKSIKEQQITDEDKSWWKWDSADSPYAVYGYDEFFGEVDALLDQRASKLSDDELYETEWKVRIELMEEAMKRLDASGLFGTRKERECVVINVEQAPPDGDGAEYDRALRLNPSSVLLSEYLETCETPESD</sequence>
<gene>
    <name evidence="1" type="ORF">AMURIS_03332</name>
</gene>
<organism evidence="1 2">
    <name type="scientific">Acetatifactor muris</name>
    <dbReference type="NCBI Taxonomy" id="879566"/>
    <lineage>
        <taxon>Bacteria</taxon>
        <taxon>Bacillati</taxon>
        <taxon>Bacillota</taxon>
        <taxon>Clostridia</taxon>
        <taxon>Lachnospirales</taxon>
        <taxon>Lachnospiraceae</taxon>
        <taxon>Acetatifactor</taxon>
    </lineage>
</organism>
<dbReference type="AlphaFoldDB" id="A0A2K4ZJG0"/>